<dbReference type="InterPro" id="IPR029060">
    <property type="entry name" value="PIN-like_dom_sf"/>
</dbReference>
<comment type="caution">
    <text evidence="10">The sequence shown here is derived from an EMBL/GenBank/DDBJ whole genome shotgun (WGS) entry which is preliminary data.</text>
</comment>
<evidence type="ECO:0000256" key="4">
    <source>
        <dbReference type="ARBA" id="ARBA00022723"/>
    </source>
</evidence>
<dbReference type="InterPro" id="IPR022907">
    <property type="entry name" value="VapC_family"/>
</dbReference>
<gene>
    <name evidence="8" type="primary">vapC</name>
    <name evidence="10" type="ORF">FJQ54_10695</name>
</gene>
<evidence type="ECO:0000256" key="6">
    <source>
        <dbReference type="ARBA" id="ARBA00022842"/>
    </source>
</evidence>
<feature type="binding site" evidence="8">
    <location>
        <position position="90"/>
    </location>
    <ligand>
        <name>Mg(2+)</name>
        <dbReference type="ChEBI" id="CHEBI:18420"/>
    </ligand>
</feature>
<dbReference type="SUPFAM" id="SSF88723">
    <property type="entry name" value="PIN domain-like"/>
    <property type="match status" value="1"/>
</dbReference>
<evidence type="ECO:0000256" key="2">
    <source>
        <dbReference type="ARBA" id="ARBA00022649"/>
    </source>
</evidence>
<dbReference type="InterPro" id="IPR050556">
    <property type="entry name" value="Type_II_TA_system_RNase"/>
</dbReference>
<dbReference type="GO" id="GO:0000287">
    <property type="term" value="F:magnesium ion binding"/>
    <property type="evidence" value="ECO:0007669"/>
    <property type="project" value="UniProtKB-UniRule"/>
</dbReference>
<keyword evidence="8" id="KW-0800">Toxin</keyword>
<accession>A0A501XII2</accession>
<keyword evidence="5 8" id="KW-0378">Hydrolase</keyword>
<proteinExistence type="inferred from homology"/>
<keyword evidence="11" id="KW-1185">Reference proteome</keyword>
<evidence type="ECO:0000256" key="1">
    <source>
        <dbReference type="ARBA" id="ARBA00001946"/>
    </source>
</evidence>
<feature type="binding site" evidence="8">
    <location>
        <position position="10"/>
    </location>
    <ligand>
        <name>Mg(2+)</name>
        <dbReference type="ChEBI" id="CHEBI:18420"/>
    </ligand>
</feature>
<evidence type="ECO:0000256" key="5">
    <source>
        <dbReference type="ARBA" id="ARBA00022801"/>
    </source>
</evidence>
<evidence type="ECO:0000313" key="10">
    <source>
        <dbReference type="EMBL" id="TPE60468.1"/>
    </source>
</evidence>
<dbReference type="EMBL" id="VFSU01000026">
    <property type="protein sequence ID" value="TPE60468.1"/>
    <property type="molecule type" value="Genomic_DNA"/>
</dbReference>
<comment type="similarity">
    <text evidence="7 8">Belongs to the PINc/VapC protein family.</text>
</comment>
<comment type="cofactor">
    <cofactor evidence="1 8">
        <name>Mg(2+)</name>
        <dbReference type="ChEBI" id="CHEBI:18420"/>
    </cofactor>
</comment>
<feature type="domain" description="PIN" evidence="9">
    <location>
        <begin position="8"/>
        <end position="117"/>
    </location>
</feature>
<dbReference type="HAMAP" id="MF_00265">
    <property type="entry name" value="VapC_Nob1"/>
    <property type="match status" value="1"/>
</dbReference>
<evidence type="ECO:0000256" key="3">
    <source>
        <dbReference type="ARBA" id="ARBA00022722"/>
    </source>
</evidence>
<keyword evidence="3 8" id="KW-0540">Nuclease</keyword>
<dbReference type="GO" id="GO:0016787">
    <property type="term" value="F:hydrolase activity"/>
    <property type="evidence" value="ECO:0007669"/>
    <property type="project" value="UniProtKB-KW"/>
</dbReference>
<keyword evidence="2 8" id="KW-1277">Toxin-antitoxin system</keyword>
<dbReference type="RefSeq" id="WP_140928404.1">
    <property type="nucleotide sequence ID" value="NZ_VFSU01000026.1"/>
</dbReference>
<dbReference type="Proteomes" id="UP000319897">
    <property type="component" value="Unassembled WGS sequence"/>
</dbReference>
<evidence type="ECO:0000256" key="7">
    <source>
        <dbReference type="ARBA" id="ARBA00038093"/>
    </source>
</evidence>
<keyword evidence="4 8" id="KW-0479">Metal-binding</keyword>
<evidence type="ECO:0000256" key="8">
    <source>
        <dbReference type="HAMAP-Rule" id="MF_00265"/>
    </source>
</evidence>
<protein>
    <recommendedName>
        <fullName evidence="8">Ribonuclease VapC</fullName>
        <shortName evidence="8">RNase VapC</shortName>
        <ecNumber evidence="8">3.1.-.-</ecNumber>
    </recommendedName>
    <alternativeName>
        <fullName evidence="8">Toxin VapC</fullName>
    </alternativeName>
</protein>
<dbReference type="OrthoDB" id="9796690at2"/>
<dbReference type="CDD" id="cd18736">
    <property type="entry name" value="PIN_CcVapC1-like"/>
    <property type="match status" value="1"/>
</dbReference>
<comment type="function">
    <text evidence="8">Toxic component of a toxin-antitoxin (TA) system. An RNase.</text>
</comment>
<keyword evidence="6 8" id="KW-0460">Magnesium</keyword>
<reference evidence="10 11" key="1">
    <citation type="submission" date="2019-06" db="EMBL/GenBank/DDBJ databases">
        <authorList>
            <person name="Lee I."/>
            <person name="Jang G.I."/>
            <person name="Hwang C.Y."/>
        </authorList>
    </citation>
    <scope>NUCLEOTIDE SEQUENCE [LARGE SCALE GENOMIC DNA]</scope>
    <source>
        <strain evidence="10 11">PAMC 28131</strain>
    </source>
</reference>
<organism evidence="10 11">
    <name type="scientific">Sandaracinobacter neustonicus</name>
    <dbReference type="NCBI Taxonomy" id="1715348"/>
    <lineage>
        <taxon>Bacteria</taxon>
        <taxon>Pseudomonadati</taxon>
        <taxon>Pseudomonadota</taxon>
        <taxon>Alphaproteobacteria</taxon>
        <taxon>Sphingomonadales</taxon>
        <taxon>Sphingosinicellaceae</taxon>
        <taxon>Sandaracinobacter</taxon>
    </lineage>
</organism>
<dbReference type="Gene3D" id="3.40.50.1010">
    <property type="entry name" value="5'-nuclease"/>
    <property type="match status" value="1"/>
</dbReference>
<dbReference type="EC" id="3.1.-.-" evidence="8"/>
<sequence length="125" mass="13950">MTELPKFLLDSNICIYWLGGVQSVLERVMARADEIAVSSISYGEVAMGLIPGSAQWEAGQRFFRLVPVLPFDRAAADSYARLPFRRARFDRLIAAHALALGARLVTNDRRGFADVPGLDVEEWRP</sequence>
<evidence type="ECO:0000313" key="11">
    <source>
        <dbReference type="Proteomes" id="UP000319897"/>
    </source>
</evidence>
<evidence type="ECO:0000259" key="9">
    <source>
        <dbReference type="Pfam" id="PF01850"/>
    </source>
</evidence>
<dbReference type="GO" id="GO:0090729">
    <property type="term" value="F:toxin activity"/>
    <property type="evidence" value="ECO:0007669"/>
    <property type="project" value="UniProtKB-KW"/>
</dbReference>
<name>A0A501XII2_9SPHN</name>
<dbReference type="Pfam" id="PF01850">
    <property type="entry name" value="PIN"/>
    <property type="match status" value="1"/>
</dbReference>
<dbReference type="GO" id="GO:0004540">
    <property type="term" value="F:RNA nuclease activity"/>
    <property type="evidence" value="ECO:0007669"/>
    <property type="project" value="InterPro"/>
</dbReference>
<dbReference type="InterPro" id="IPR002716">
    <property type="entry name" value="PIN_dom"/>
</dbReference>
<dbReference type="PANTHER" id="PTHR33653">
    <property type="entry name" value="RIBONUCLEASE VAPC2"/>
    <property type="match status" value="1"/>
</dbReference>
<dbReference type="AlphaFoldDB" id="A0A501XII2"/>
<dbReference type="PANTHER" id="PTHR33653:SF1">
    <property type="entry name" value="RIBONUCLEASE VAPC2"/>
    <property type="match status" value="1"/>
</dbReference>